<gene>
    <name evidence="2" type="primary">LOC110438063</name>
</gene>
<evidence type="ECO:0000313" key="1">
    <source>
        <dbReference type="Proteomes" id="UP000000437"/>
    </source>
</evidence>
<reference evidence="2" key="1">
    <citation type="submission" date="2025-08" db="UniProtKB">
        <authorList>
            <consortium name="RefSeq"/>
        </authorList>
    </citation>
    <scope>IDENTIFICATION</scope>
    <source>
        <strain evidence="2">Tuebingen</strain>
        <tissue evidence="2">Fibroblasts and whole tissue</tissue>
    </source>
</reference>
<proteinExistence type="predicted"/>
<sequence length="119" mass="13607">MLEDLELSKQCHRRARIQVNDKQFIYRMAGFETGDRYHRRQTGRRPDEKPGDSTLGENWRTLDSFQNDRKGPHGEKKGNHTPQQGLDGQGIIFITSDGQIGMDLMEAKRESQTSAMTGN</sequence>
<dbReference type="RefSeq" id="XP_073783852.1">
    <property type="nucleotide sequence ID" value="XM_073927751.1"/>
</dbReference>
<protein>
    <submittedName>
        <fullName evidence="2">Uncharacterized protein isoform X1</fullName>
    </submittedName>
</protein>
<evidence type="ECO:0000313" key="2">
    <source>
        <dbReference type="RefSeq" id="XP_073783852.1"/>
    </source>
</evidence>
<keyword evidence="1" id="KW-1185">Reference proteome</keyword>
<organism evidence="1 2">
    <name type="scientific">Danio rerio</name>
    <name type="common">Zebrafish</name>
    <name type="synonym">Brachydanio rerio</name>
    <dbReference type="NCBI Taxonomy" id="7955"/>
    <lineage>
        <taxon>Eukaryota</taxon>
        <taxon>Metazoa</taxon>
        <taxon>Chordata</taxon>
        <taxon>Craniata</taxon>
        <taxon>Vertebrata</taxon>
        <taxon>Euteleostomi</taxon>
        <taxon>Actinopterygii</taxon>
        <taxon>Neopterygii</taxon>
        <taxon>Teleostei</taxon>
        <taxon>Ostariophysi</taxon>
        <taxon>Cypriniformes</taxon>
        <taxon>Danionidae</taxon>
        <taxon>Danioninae</taxon>
        <taxon>Danio</taxon>
    </lineage>
</organism>
<dbReference type="Proteomes" id="UP000000437">
    <property type="component" value="Chromosome 17"/>
</dbReference>
<accession>A0AC58HPC7</accession>
<name>A0AC58HPC7_DANRE</name>